<evidence type="ECO:0000313" key="2">
    <source>
        <dbReference type="Proteomes" id="UP000092177"/>
    </source>
</evidence>
<dbReference type="Proteomes" id="UP000092177">
    <property type="component" value="Chromosome 2"/>
</dbReference>
<dbReference type="RefSeq" id="XP_018163302.1">
    <property type="nucleotide sequence ID" value="XM_018298486.1"/>
</dbReference>
<organism evidence="1 2">
    <name type="scientific">Colletotrichum higginsianum (strain IMI 349063)</name>
    <name type="common">Crucifer anthracnose fungus</name>
    <dbReference type="NCBI Taxonomy" id="759273"/>
    <lineage>
        <taxon>Eukaryota</taxon>
        <taxon>Fungi</taxon>
        <taxon>Dikarya</taxon>
        <taxon>Ascomycota</taxon>
        <taxon>Pezizomycotina</taxon>
        <taxon>Sordariomycetes</taxon>
        <taxon>Hypocreomycetidae</taxon>
        <taxon>Glomerellales</taxon>
        <taxon>Glomerellaceae</taxon>
        <taxon>Colletotrichum</taxon>
        <taxon>Colletotrichum destructivum species complex</taxon>
    </lineage>
</organism>
<evidence type="ECO:0000313" key="1">
    <source>
        <dbReference type="EMBL" id="OBR14785.1"/>
    </source>
</evidence>
<dbReference type="KEGG" id="chig:CH63R_03511"/>
<dbReference type="AlphaFoldDB" id="A0A1B7YRV5"/>
<gene>
    <name evidence="1" type="ORF">CH63R_03511</name>
</gene>
<keyword evidence="2" id="KW-1185">Reference proteome</keyword>
<accession>A0A1B7YRV5</accession>
<name>A0A1B7YRV5_COLHI</name>
<comment type="caution">
    <text evidence="1">The sequence shown here is derived from an EMBL/GenBank/DDBJ whole genome shotgun (WGS) entry which is preliminary data.</text>
</comment>
<dbReference type="VEuPathDB" id="FungiDB:CH63R_03511"/>
<protein>
    <submittedName>
        <fullName evidence="1">Uncharacterized protein</fullName>
    </submittedName>
</protein>
<reference evidence="2" key="1">
    <citation type="journal article" date="2017" name="BMC Genomics">
        <title>Gapless genome assembly of Colletotrichum higginsianum reveals chromosome structure and association of transposable elements with secondary metabolite gene clusters.</title>
        <authorList>
            <person name="Dallery J.-F."/>
            <person name="Lapalu N."/>
            <person name="Zampounis A."/>
            <person name="Pigne S."/>
            <person name="Luyten I."/>
            <person name="Amselem J."/>
            <person name="Wittenberg A.H.J."/>
            <person name="Zhou S."/>
            <person name="de Queiroz M.V."/>
            <person name="Robin G.P."/>
            <person name="Auger A."/>
            <person name="Hainaut M."/>
            <person name="Henrissat B."/>
            <person name="Kim K.-T."/>
            <person name="Lee Y.-H."/>
            <person name="Lespinet O."/>
            <person name="Schwartz D.C."/>
            <person name="Thon M.R."/>
            <person name="O'Connell R.J."/>
        </authorList>
    </citation>
    <scope>NUCLEOTIDE SEQUENCE [LARGE SCALE GENOMIC DNA]</scope>
    <source>
        <strain evidence="2">IMI 349063</strain>
    </source>
</reference>
<dbReference type="EMBL" id="LTAN01000002">
    <property type="protein sequence ID" value="OBR14785.1"/>
    <property type="molecule type" value="Genomic_DNA"/>
</dbReference>
<proteinExistence type="predicted"/>
<dbReference type="GeneID" id="28862593"/>
<sequence>MHLNPYTVMLTVGVAYVLMETSTDTTNASSAHRRAGASPPMKIPAAGLSEYCSCSGSGSSSGSVSGPGVAAAAADAARVENTVATPVGTKGLALCCTANGVHLPKSCLGPLTASNIQ</sequence>